<dbReference type="Pfam" id="PF14301">
    <property type="entry name" value="DUF4376"/>
    <property type="match status" value="1"/>
</dbReference>
<feature type="domain" description="DUF4376" evidence="1">
    <location>
        <begin position="64"/>
        <end position="180"/>
    </location>
</feature>
<dbReference type="RefSeq" id="WP_183901476.1">
    <property type="nucleotide sequence ID" value="NZ_JACIDW010000013.1"/>
</dbReference>
<name>A0A7W6CW12_9HYPH</name>
<evidence type="ECO:0000259" key="1">
    <source>
        <dbReference type="Pfam" id="PF14301"/>
    </source>
</evidence>
<gene>
    <name evidence="2" type="ORF">GGQ67_003643</name>
</gene>
<proteinExistence type="predicted"/>
<sequence length="187" mass="20099">MIYARVVDGLVVEVVDLSEEFKIQEIYVPEVAEEFFPAPAEVEIGWAFVDRAFVPPPAPDLDDVRAFRIAALTSVCALAIVGGYSSDALGVAHRYPSGVIDQINMMGSVTASLLPDLPLDWATPFWCEDEGGEWAYRPHAAAQIQQAGSDGKAHVVSCQTRLAQLSATVMSASTADAINAVDWTSDI</sequence>
<comment type="caution">
    <text evidence="2">The sequence shown here is derived from an EMBL/GenBank/DDBJ whole genome shotgun (WGS) entry which is preliminary data.</text>
</comment>
<protein>
    <recommendedName>
        <fullName evidence="1">DUF4376 domain-containing protein</fullName>
    </recommendedName>
</protein>
<dbReference type="AlphaFoldDB" id="A0A7W6CW12"/>
<dbReference type="InterPro" id="IPR025484">
    <property type="entry name" value="DUF4376"/>
</dbReference>
<reference evidence="2 3" key="1">
    <citation type="submission" date="2020-08" db="EMBL/GenBank/DDBJ databases">
        <title>Genomic Encyclopedia of Type Strains, Phase IV (KMG-IV): sequencing the most valuable type-strain genomes for metagenomic binning, comparative biology and taxonomic classification.</title>
        <authorList>
            <person name="Goeker M."/>
        </authorList>
    </citation>
    <scope>NUCLEOTIDE SEQUENCE [LARGE SCALE GENOMIC DNA]</scope>
    <source>
        <strain evidence="2 3">DSM 26575</strain>
    </source>
</reference>
<dbReference type="EMBL" id="JACIDW010000013">
    <property type="protein sequence ID" value="MBB3965962.1"/>
    <property type="molecule type" value="Genomic_DNA"/>
</dbReference>
<evidence type="ECO:0000313" key="2">
    <source>
        <dbReference type="EMBL" id="MBB3965962.1"/>
    </source>
</evidence>
<accession>A0A7W6CW12</accession>
<keyword evidence="3" id="KW-1185">Reference proteome</keyword>
<evidence type="ECO:0000313" key="3">
    <source>
        <dbReference type="Proteomes" id="UP000582090"/>
    </source>
</evidence>
<organism evidence="2 3">
    <name type="scientific">Rhizobium metallidurans</name>
    <dbReference type="NCBI Taxonomy" id="1265931"/>
    <lineage>
        <taxon>Bacteria</taxon>
        <taxon>Pseudomonadati</taxon>
        <taxon>Pseudomonadota</taxon>
        <taxon>Alphaproteobacteria</taxon>
        <taxon>Hyphomicrobiales</taxon>
        <taxon>Rhizobiaceae</taxon>
        <taxon>Rhizobium/Agrobacterium group</taxon>
        <taxon>Rhizobium</taxon>
    </lineage>
</organism>
<dbReference type="Proteomes" id="UP000582090">
    <property type="component" value="Unassembled WGS sequence"/>
</dbReference>